<dbReference type="EMBL" id="JAAIKC010000001">
    <property type="protein sequence ID" value="NEW04845.1"/>
    <property type="molecule type" value="Genomic_DNA"/>
</dbReference>
<dbReference type="RefSeq" id="WP_163940670.1">
    <property type="nucleotide sequence ID" value="NZ_JAAIKC010000001.1"/>
</dbReference>
<proteinExistence type="predicted"/>
<gene>
    <name evidence="1" type="ORF">GK047_02275</name>
</gene>
<protein>
    <submittedName>
        <fullName evidence="1">Uncharacterized protein</fullName>
    </submittedName>
</protein>
<evidence type="ECO:0000313" key="1">
    <source>
        <dbReference type="EMBL" id="NEW04845.1"/>
    </source>
</evidence>
<accession>A0A6G3ZRV0</accession>
<comment type="caution">
    <text evidence="1">The sequence shown here is derived from an EMBL/GenBank/DDBJ whole genome shotgun (WGS) entry which is preliminary data.</text>
</comment>
<sequence>MITCEQCGKTNGHGVIGTNWVCGDCKMGEGESRELELNVDDGITVDKKSE</sequence>
<dbReference type="AlphaFoldDB" id="A0A6G3ZRV0"/>
<reference evidence="1" key="1">
    <citation type="submission" date="2020-02" db="EMBL/GenBank/DDBJ databases">
        <authorList>
            <person name="Shen X.-R."/>
            <person name="Zhang Y.-X."/>
        </authorList>
    </citation>
    <scope>NUCLEOTIDE SEQUENCE</scope>
    <source>
        <strain evidence="1">SYP-B3998</strain>
    </source>
</reference>
<organism evidence="1">
    <name type="scientific">Paenibacillus sp. SYP-B3998</name>
    <dbReference type="NCBI Taxonomy" id="2678564"/>
    <lineage>
        <taxon>Bacteria</taxon>
        <taxon>Bacillati</taxon>
        <taxon>Bacillota</taxon>
        <taxon>Bacilli</taxon>
        <taxon>Bacillales</taxon>
        <taxon>Paenibacillaceae</taxon>
        <taxon>Paenibacillus</taxon>
    </lineage>
</organism>
<name>A0A6G3ZRV0_9BACL</name>